<feature type="region of interest" description="Disordered" evidence="1">
    <location>
        <begin position="152"/>
        <end position="184"/>
    </location>
</feature>
<gene>
    <name evidence="3" type="ORF">g.45104</name>
    <name evidence="4" type="ORF">g.45105</name>
</gene>
<evidence type="ECO:0000313" key="3">
    <source>
        <dbReference type="EMBL" id="JAS79825.1"/>
    </source>
</evidence>
<reference evidence="3" key="1">
    <citation type="submission" date="2015-11" db="EMBL/GenBank/DDBJ databases">
        <title>De novo transcriptome assembly of four potential Pierce s Disease insect vectors from Arizona vineyards.</title>
        <authorList>
            <person name="Tassone E.E."/>
        </authorList>
    </citation>
    <scope>NUCLEOTIDE SEQUENCE</scope>
</reference>
<dbReference type="Pfam" id="PF15862">
    <property type="entry name" value="Coilin_N"/>
    <property type="match status" value="1"/>
</dbReference>
<feature type="compositionally biased region" description="Polar residues" evidence="1">
    <location>
        <begin position="288"/>
        <end position="297"/>
    </location>
</feature>
<feature type="compositionally biased region" description="Basic residues" evidence="1">
    <location>
        <begin position="444"/>
        <end position="457"/>
    </location>
</feature>
<dbReference type="EMBL" id="GECU01008242">
    <property type="protein sequence ID" value="JAS99464.1"/>
    <property type="molecule type" value="Transcribed_RNA"/>
</dbReference>
<feature type="compositionally biased region" description="Basic and acidic residues" evidence="1">
    <location>
        <begin position="432"/>
        <end position="443"/>
    </location>
</feature>
<feature type="region of interest" description="Disordered" evidence="1">
    <location>
        <begin position="421"/>
        <end position="457"/>
    </location>
</feature>
<dbReference type="InterPro" id="IPR031722">
    <property type="entry name" value="Coilin_N"/>
</dbReference>
<organism evidence="3">
    <name type="scientific">Homalodisca liturata</name>
    <dbReference type="NCBI Taxonomy" id="320908"/>
    <lineage>
        <taxon>Eukaryota</taxon>
        <taxon>Metazoa</taxon>
        <taxon>Ecdysozoa</taxon>
        <taxon>Arthropoda</taxon>
        <taxon>Hexapoda</taxon>
        <taxon>Insecta</taxon>
        <taxon>Pterygota</taxon>
        <taxon>Neoptera</taxon>
        <taxon>Paraneoptera</taxon>
        <taxon>Hemiptera</taxon>
        <taxon>Auchenorrhyncha</taxon>
        <taxon>Membracoidea</taxon>
        <taxon>Cicadellidae</taxon>
        <taxon>Cicadellinae</taxon>
        <taxon>Proconiini</taxon>
        <taxon>Homalodisca</taxon>
    </lineage>
</organism>
<feature type="region of interest" description="Disordered" evidence="1">
    <location>
        <begin position="558"/>
        <end position="596"/>
    </location>
</feature>
<feature type="region of interest" description="Disordered" evidence="1">
    <location>
        <begin position="288"/>
        <end position="332"/>
    </location>
</feature>
<accession>A0A1B6HYX2</accession>
<feature type="domain" description="Coilin N-terminal" evidence="2">
    <location>
        <begin position="8"/>
        <end position="174"/>
    </location>
</feature>
<proteinExistence type="predicted"/>
<feature type="compositionally biased region" description="Basic and acidic residues" evidence="1">
    <location>
        <begin position="171"/>
        <end position="183"/>
    </location>
</feature>
<evidence type="ECO:0000256" key="1">
    <source>
        <dbReference type="SAM" id="MobiDB-lite"/>
    </source>
</evidence>
<protein>
    <recommendedName>
        <fullName evidence="2">Coilin N-terminal domain-containing protein</fullName>
    </recommendedName>
</protein>
<evidence type="ECO:0000259" key="2">
    <source>
        <dbReference type="Pfam" id="PF15862"/>
    </source>
</evidence>
<name>A0A1B6HYX2_9HEMI</name>
<evidence type="ECO:0000313" key="4">
    <source>
        <dbReference type="EMBL" id="JAS99464.1"/>
    </source>
</evidence>
<sequence length="745" mass="83951">MSNFGLNLDLSLYFEDQRRYSCVFVDSTKCKDVGDVEKHIKSVFILEESICLSNKKFLIPSCEDIRILQQYETVIVKKREFPQTHPSKSTDTVCQHLALDLVQPEKTIDLSCRPKQRFKVNLCRSHSSGAEIPTFVKNCELYVPRLRVSTSQSNVIQTQQEEKQKKKSHVKRNEGRSCDHETNDDILDMSIQPVMQGIENGTSRSEESENAMVLSPTFLSINEIRGENELHSNESLKKSKKRKTPSEHVENLSTIMSGAWGLVNGNTVKDVKKPKKISKKSRLTEDFSITDSDVSMQKNEKEEPSNLTNCEDDSIIHKPKKSKKSDKGKDFGQNIDYNVSKSNRTVDCNGSVSTFSLSGEENRLLKDPIKIEKPDEPTSECFKELTPLSKFLIGGIKDSNGPQKLNTGGCENVKSCDISSNSIEESESATPDIEHGTACEGSEKRRKRIRKHNKKKKKEKLELMNAVGSVLNRLNEQPQVTLPVASTPKHFFFTDADASELEIPVASLNSTSTQEDKVPVAVKKEKDSEPSMCELMARSQAEWQQGLLRLARSSSKPMIFHRSSPSTSSKELPERDLSSIVTEEGKGNSASPPRHVDKIKKEREEVRDTSDKENVKKCNGEILSDTTINPNSDADTNVTERKKLEECNDTKINVQNIIIDNYPIINKINRQDLILFKVLKLNENKEPEISKTILGKVNNCSSYPEKISFEIFDGSSECGDAFAKTAEGLVELRWADMIEPRLFYP</sequence>
<feature type="region of interest" description="Disordered" evidence="1">
    <location>
        <begin position="229"/>
        <end position="249"/>
    </location>
</feature>
<dbReference type="EMBL" id="GECU01027881">
    <property type="protein sequence ID" value="JAS79825.1"/>
    <property type="molecule type" value="Transcribed_RNA"/>
</dbReference>
<dbReference type="AlphaFoldDB" id="A0A1B6HYX2"/>